<keyword evidence="10" id="KW-1185">Reference proteome</keyword>
<sequence>MSSKYKTNIGNFTNLKYSPGVLLVHSIFGLYAVLLRYLQKSKKMPNFVLGAMASLVAFLSSSLILITSKKRIKTLMETLKDRNLWFLVFFAAARSITLFGAAKYSPAPYIVLVTNLSPFMVAVIAKIFLSERLPKYIFQSLFLILVGVILIGFDEKGSFYVNLRAIWGIVLVFLSSISLAIYLILVRVLTLKKKNGFALIACFELPIAVLNTILSLSTQQDWTTLGDLGVKGVFAFIGVSLGVIFFGNYCQIWLISKIGAAFVSSLLAWRVIVSVIFSNVLLKEDVFKSVYQIIGWCMIIVVLFAFLMVQAARAYKEKKNIGINNDHISENLINSQDSDNGFVGAKNDNLIENKSQNEDLDNIVNSNSDTSN</sequence>
<dbReference type="PANTHER" id="PTHR32322">
    <property type="entry name" value="INNER MEMBRANE TRANSPORTER"/>
    <property type="match status" value="1"/>
</dbReference>
<accession>A0AAV7Y438</accession>
<feature type="domain" description="EamA" evidence="6">
    <location>
        <begin position="21"/>
        <end position="152"/>
    </location>
</feature>
<evidence type="ECO:0000313" key="10">
    <source>
        <dbReference type="Proteomes" id="UP001150062"/>
    </source>
</evidence>
<protein>
    <submittedName>
        <fullName evidence="7">Acyl-malonyl condensing enzyme-related</fullName>
    </submittedName>
</protein>
<keyword evidence="2 5" id="KW-0812">Transmembrane</keyword>
<dbReference type="Proteomes" id="UP001150062">
    <property type="component" value="Unassembled WGS sequence"/>
</dbReference>
<feature type="transmembrane region" description="Helical" evidence="5">
    <location>
        <begin position="197"/>
        <end position="216"/>
    </location>
</feature>
<dbReference type="EMBL" id="JANTQA010000076">
    <property type="protein sequence ID" value="KAJ3423345.1"/>
    <property type="molecule type" value="Genomic_DNA"/>
</dbReference>
<name>A0AAV7Y438_9EUKA</name>
<dbReference type="SUPFAM" id="SSF103481">
    <property type="entry name" value="Multidrug resistance efflux transporter EmrE"/>
    <property type="match status" value="1"/>
</dbReference>
<dbReference type="GO" id="GO:0016020">
    <property type="term" value="C:membrane"/>
    <property type="evidence" value="ECO:0007669"/>
    <property type="project" value="UniProtKB-SubCell"/>
</dbReference>
<evidence type="ECO:0000256" key="5">
    <source>
        <dbReference type="SAM" id="Phobius"/>
    </source>
</evidence>
<dbReference type="InterPro" id="IPR037185">
    <property type="entry name" value="EmrE-like"/>
</dbReference>
<feature type="transmembrane region" description="Helical" evidence="5">
    <location>
        <begin position="84"/>
        <end position="102"/>
    </location>
</feature>
<dbReference type="InterPro" id="IPR050638">
    <property type="entry name" value="AA-Vitamin_Transporters"/>
</dbReference>
<evidence type="ECO:0000256" key="4">
    <source>
        <dbReference type="ARBA" id="ARBA00023136"/>
    </source>
</evidence>
<evidence type="ECO:0000313" key="9">
    <source>
        <dbReference type="Proteomes" id="UP001146793"/>
    </source>
</evidence>
<proteinExistence type="predicted"/>
<feature type="transmembrane region" description="Helical" evidence="5">
    <location>
        <begin position="44"/>
        <end position="64"/>
    </location>
</feature>
<feature type="transmembrane region" description="Helical" evidence="5">
    <location>
        <begin position="108"/>
        <end position="129"/>
    </location>
</feature>
<keyword evidence="4 5" id="KW-0472">Membrane</keyword>
<feature type="transmembrane region" description="Helical" evidence="5">
    <location>
        <begin position="165"/>
        <end position="185"/>
    </location>
</feature>
<evidence type="ECO:0000259" key="6">
    <source>
        <dbReference type="Pfam" id="PF00892"/>
    </source>
</evidence>
<dbReference type="Proteomes" id="UP001146793">
    <property type="component" value="Unassembled WGS sequence"/>
</dbReference>
<dbReference type="AlphaFoldDB" id="A0AAV7Y438"/>
<feature type="transmembrane region" description="Helical" evidence="5">
    <location>
        <begin position="258"/>
        <end position="277"/>
    </location>
</feature>
<dbReference type="Pfam" id="PF00892">
    <property type="entry name" value="EamA"/>
    <property type="match status" value="1"/>
</dbReference>
<comment type="subcellular location">
    <subcellularLocation>
        <location evidence="1">Membrane</location>
        <topology evidence="1">Multi-pass membrane protein</topology>
    </subcellularLocation>
</comment>
<reference evidence="8" key="1">
    <citation type="submission" date="2022-08" db="EMBL/GenBank/DDBJ databases">
        <title>Novel sulfate-reducing endosymbionts in the free-living metamonad Anaeramoeba.</title>
        <authorList>
            <person name="Jerlstrom-Hultqvist J."/>
            <person name="Cepicka I."/>
            <person name="Gallot-Lavallee L."/>
            <person name="Salas-Leiva D."/>
            <person name="Curtis B.A."/>
            <person name="Zahonova K."/>
            <person name="Pipaliya S."/>
            <person name="Dacks J."/>
            <person name="Roger A.J."/>
        </authorList>
    </citation>
    <scope>NUCLEOTIDE SEQUENCE</scope>
    <source>
        <strain evidence="8">Schooner1</strain>
    </source>
</reference>
<comment type="caution">
    <text evidence="7">The sequence shown here is derived from an EMBL/GenBank/DDBJ whole genome shotgun (WGS) entry which is preliminary data.</text>
</comment>
<evidence type="ECO:0000256" key="2">
    <source>
        <dbReference type="ARBA" id="ARBA00022692"/>
    </source>
</evidence>
<dbReference type="InterPro" id="IPR000620">
    <property type="entry name" value="EamA_dom"/>
</dbReference>
<feature type="transmembrane region" description="Helical" evidence="5">
    <location>
        <begin position="136"/>
        <end position="153"/>
    </location>
</feature>
<feature type="transmembrane region" description="Helical" evidence="5">
    <location>
        <begin position="228"/>
        <end position="246"/>
    </location>
</feature>
<evidence type="ECO:0000256" key="1">
    <source>
        <dbReference type="ARBA" id="ARBA00004141"/>
    </source>
</evidence>
<evidence type="ECO:0000313" key="8">
    <source>
        <dbReference type="EMBL" id="KAJ6229518.1"/>
    </source>
</evidence>
<reference evidence="7" key="2">
    <citation type="submission" date="2022-08" db="EMBL/GenBank/DDBJ databases">
        <title>Novel sulphate-reducing endosymbionts in the free-living metamonad Anaeramoeba.</title>
        <authorList>
            <person name="Jerlstrom-Hultqvist J."/>
            <person name="Cepicka I."/>
            <person name="Gallot-Lavallee L."/>
            <person name="Salas-Leiva D."/>
            <person name="Curtis B.A."/>
            <person name="Zahonova K."/>
            <person name="Pipaliya S."/>
            <person name="Dacks J."/>
            <person name="Roger A.J."/>
        </authorList>
    </citation>
    <scope>NUCLEOTIDE SEQUENCE</scope>
    <source>
        <strain evidence="7">Busselton2</strain>
    </source>
</reference>
<keyword evidence="3 5" id="KW-1133">Transmembrane helix</keyword>
<evidence type="ECO:0000313" key="7">
    <source>
        <dbReference type="EMBL" id="KAJ3423345.1"/>
    </source>
</evidence>
<feature type="transmembrane region" description="Helical" evidence="5">
    <location>
        <begin position="289"/>
        <end position="309"/>
    </location>
</feature>
<feature type="transmembrane region" description="Helical" evidence="5">
    <location>
        <begin position="20"/>
        <end position="38"/>
    </location>
</feature>
<gene>
    <name evidence="7" type="ORF">M0812_29873</name>
    <name evidence="8" type="ORF">M0813_07747</name>
</gene>
<evidence type="ECO:0000256" key="3">
    <source>
        <dbReference type="ARBA" id="ARBA00022989"/>
    </source>
</evidence>
<dbReference type="PANTHER" id="PTHR32322:SF2">
    <property type="entry name" value="EAMA DOMAIN-CONTAINING PROTEIN"/>
    <property type="match status" value="1"/>
</dbReference>
<dbReference type="EMBL" id="JAOAOG010000320">
    <property type="protein sequence ID" value="KAJ6229518.1"/>
    <property type="molecule type" value="Genomic_DNA"/>
</dbReference>
<organism evidence="7 9">
    <name type="scientific">Anaeramoeba flamelloides</name>
    <dbReference type="NCBI Taxonomy" id="1746091"/>
    <lineage>
        <taxon>Eukaryota</taxon>
        <taxon>Metamonada</taxon>
        <taxon>Anaeramoebidae</taxon>
        <taxon>Anaeramoeba</taxon>
    </lineage>
</organism>